<comment type="caution">
    <text evidence="2">The sequence shown here is derived from an EMBL/GenBank/DDBJ whole genome shotgun (WGS) entry which is preliminary data.</text>
</comment>
<reference evidence="2 3" key="1">
    <citation type="submission" date="2020-08" db="EMBL/GenBank/DDBJ databases">
        <title>Genomic Encyclopedia of Type Strains, Phase IV (KMG-IV): sequencing the most valuable type-strain genomes for metagenomic binning, comparative biology and taxonomic classification.</title>
        <authorList>
            <person name="Goeker M."/>
        </authorList>
    </citation>
    <scope>NUCLEOTIDE SEQUENCE [LARGE SCALE GENOMIC DNA]</scope>
    <source>
        <strain evidence="2 3">DSM 45385</strain>
    </source>
</reference>
<sequence>MLAPRSSAVRAPVTALGLSLLAACGGQGGPADPATSAAGPGTATLAASDKKITVYSGRSEELVKPLLDHFTRETGIAVEARYAATAAMATQLVEEGERSPADVFFAQDADVPSPSGARPLCPASGRAPRWCYSPA</sequence>
<feature type="chain" id="PRO_5038459616" evidence="1">
    <location>
        <begin position="23"/>
        <end position="135"/>
    </location>
</feature>
<protein>
    <submittedName>
        <fullName evidence="2">ABC-type molybdate transport system substrate-binding protein</fullName>
    </submittedName>
</protein>
<keyword evidence="1" id="KW-0732">Signal</keyword>
<dbReference type="AlphaFoldDB" id="A0A7W8A982"/>
<evidence type="ECO:0000313" key="3">
    <source>
        <dbReference type="Proteomes" id="UP000568380"/>
    </source>
</evidence>
<dbReference type="RefSeq" id="WP_246509856.1">
    <property type="nucleotide sequence ID" value="NZ_JACHIN010000012.1"/>
</dbReference>
<organism evidence="2 3">
    <name type="scientific">Nonomuraea endophytica</name>
    <dbReference type="NCBI Taxonomy" id="714136"/>
    <lineage>
        <taxon>Bacteria</taxon>
        <taxon>Bacillati</taxon>
        <taxon>Actinomycetota</taxon>
        <taxon>Actinomycetes</taxon>
        <taxon>Streptosporangiales</taxon>
        <taxon>Streptosporangiaceae</taxon>
        <taxon>Nonomuraea</taxon>
    </lineage>
</organism>
<feature type="signal peptide" evidence="1">
    <location>
        <begin position="1"/>
        <end position="22"/>
    </location>
</feature>
<dbReference type="SUPFAM" id="SSF53850">
    <property type="entry name" value="Periplasmic binding protein-like II"/>
    <property type="match status" value="1"/>
</dbReference>
<evidence type="ECO:0000313" key="2">
    <source>
        <dbReference type="EMBL" id="MBB5081928.1"/>
    </source>
</evidence>
<gene>
    <name evidence="2" type="ORF">HNR40_007423</name>
</gene>
<dbReference type="PROSITE" id="PS51257">
    <property type="entry name" value="PROKAR_LIPOPROTEIN"/>
    <property type="match status" value="1"/>
</dbReference>
<dbReference type="Gene3D" id="3.40.190.10">
    <property type="entry name" value="Periplasmic binding protein-like II"/>
    <property type="match status" value="1"/>
</dbReference>
<dbReference type="EMBL" id="JACHIN010000012">
    <property type="protein sequence ID" value="MBB5081928.1"/>
    <property type="molecule type" value="Genomic_DNA"/>
</dbReference>
<dbReference type="Proteomes" id="UP000568380">
    <property type="component" value="Unassembled WGS sequence"/>
</dbReference>
<name>A0A7W8A982_9ACTN</name>
<dbReference type="Pfam" id="PF13531">
    <property type="entry name" value="SBP_bac_11"/>
    <property type="match status" value="1"/>
</dbReference>
<proteinExistence type="predicted"/>
<keyword evidence="3" id="KW-1185">Reference proteome</keyword>
<evidence type="ECO:0000256" key="1">
    <source>
        <dbReference type="SAM" id="SignalP"/>
    </source>
</evidence>
<accession>A0A7W8A982</accession>